<dbReference type="AlphaFoldDB" id="A0AA45AB92"/>
<dbReference type="Proteomes" id="UP000239763">
    <property type="component" value="Unassembled WGS sequence"/>
</dbReference>
<keyword evidence="4" id="KW-1185">Reference proteome</keyword>
<proteinExistence type="predicted"/>
<accession>A0AA45AB92</accession>
<sequence length="434" mass="48794">MRKTKVSSWGRLSVKPHKVCYLTDSQDTLPELQNNEKVIAFGNGRSYGDVCLNEYGTIWNTRHLDRFISIDTENGILTCEAGILLRDIQGVLVSYGWMLPVTPGTQMVTVGGAIANDVHCKNHHVYGSFGDHILSMELRRTDGEVINCGPTEKKEWFKATVGGVGLTGVITKATIKLRPVPGPWLEAENKPYQTLAEFFDIADESEADWEHTVAWIDCVSGTGERGVFMRGNHIDVGERDVRNSLTLAVPMVAPISLVNRLTLRPFNMLYYKLQAMKQERSIVHYEPFFYPLDNILEWNRIYGPKGFYQYQSVVPKDIGKEAIKEMLKAISRSGDGSPLGVLKTFGERESVGLMSFPKPGITLALDFPNKGNRTKKLFNNLDAIVREAGGRLYLGKDNRMPRDLFETGYPELDNFIKFRDPGISSTLSRRLMGF</sequence>
<dbReference type="InterPro" id="IPR016166">
    <property type="entry name" value="FAD-bd_PCMH"/>
</dbReference>
<feature type="domain" description="FAD-binding PCMH-type" evidence="2">
    <location>
        <begin position="12"/>
        <end position="180"/>
    </location>
</feature>
<dbReference type="RefSeq" id="WP_102297266.1">
    <property type="nucleotide sequence ID" value="NZ_JAAHTI010000003.1"/>
</dbReference>
<gene>
    <name evidence="3" type="ORF">BCV38_00800</name>
</gene>
<dbReference type="PROSITE" id="PS51387">
    <property type="entry name" value="FAD_PCMH"/>
    <property type="match status" value="1"/>
</dbReference>
<dbReference type="Pfam" id="PF01565">
    <property type="entry name" value="FAD_binding_4"/>
    <property type="match status" value="1"/>
</dbReference>
<organism evidence="3 4">
    <name type="scientific">Vibrio lentus</name>
    <dbReference type="NCBI Taxonomy" id="136468"/>
    <lineage>
        <taxon>Bacteria</taxon>
        <taxon>Pseudomonadati</taxon>
        <taxon>Pseudomonadota</taxon>
        <taxon>Gammaproteobacteria</taxon>
        <taxon>Vibrionales</taxon>
        <taxon>Vibrionaceae</taxon>
        <taxon>Vibrio</taxon>
    </lineage>
</organism>
<dbReference type="InterPro" id="IPR016169">
    <property type="entry name" value="FAD-bd_PCMH_sub2"/>
</dbReference>
<dbReference type="PANTHER" id="PTHR43762">
    <property type="entry name" value="L-GULONOLACTONE OXIDASE"/>
    <property type="match status" value="1"/>
</dbReference>
<dbReference type="SUPFAM" id="SSF56176">
    <property type="entry name" value="FAD-binding/transporter-associated domain-like"/>
    <property type="match status" value="1"/>
</dbReference>
<protein>
    <submittedName>
        <fullName evidence="3">FAD-linked oxidase</fullName>
    </submittedName>
</protein>
<keyword evidence="1" id="KW-0274">FAD</keyword>
<comment type="caution">
    <text evidence="3">The sequence shown here is derived from an EMBL/GenBank/DDBJ whole genome shotgun (WGS) entry which is preliminary data.</text>
</comment>
<keyword evidence="1" id="KW-0285">Flavoprotein</keyword>
<dbReference type="InterPro" id="IPR006094">
    <property type="entry name" value="Oxid_FAD_bind_N"/>
</dbReference>
<evidence type="ECO:0000256" key="1">
    <source>
        <dbReference type="ARBA" id="ARBA00022827"/>
    </source>
</evidence>
<evidence type="ECO:0000313" key="4">
    <source>
        <dbReference type="Proteomes" id="UP000239763"/>
    </source>
</evidence>
<dbReference type="GO" id="GO:0016899">
    <property type="term" value="F:oxidoreductase activity, acting on the CH-OH group of donors, oxygen as acceptor"/>
    <property type="evidence" value="ECO:0007669"/>
    <property type="project" value="InterPro"/>
</dbReference>
<evidence type="ECO:0000259" key="2">
    <source>
        <dbReference type="PROSITE" id="PS51387"/>
    </source>
</evidence>
<dbReference type="InterPro" id="IPR036318">
    <property type="entry name" value="FAD-bd_PCMH-like_sf"/>
</dbReference>
<dbReference type="EMBL" id="MCSB01000001">
    <property type="protein sequence ID" value="PME33328.1"/>
    <property type="molecule type" value="Genomic_DNA"/>
</dbReference>
<dbReference type="PANTHER" id="PTHR43762:SF1">
    <property type="entry name" value="D-ARABINONO-1,4-LACTONE OXIDASE"/>
    <property type="match status" value="1"/>
</dbReference>
<dbReference type="GeneID" id="69650418"/>
<dbReference type="GO" id="GO:0071949">
    <property type="term" value="F:FAD binding"/>
    <property type="evidence" value="ECO:0007669"/>
    <property type="project" value="InterPro"/>
</dbReference>
<dbReference type="InterPro" id="IPR010031">
    <property type="entry name" value="FAD_lactone_oxidase-like"/>
</dbReference>
<name>A0AA45AB92_9VIBR</name>
<reference evidence="3 4" key="1">
    <citation type="journal article" date="2018" name="Nature">
        <title>A major lineage of non-tailed dsDNA viruses as unrecognized killers of marine bacteria.</title>
        <authorList>
            <person name="Kauffman K.M."/>
            <person name="Hussain F.A."/>
            <person name="Yang J."/>
            <person name="Arevalo P."/>
            <person name="Brown J.M."/>
            <person name="Chang W.K."/>
            <person name="VanInsberghe D."/>
            <person name="Elsherbini J."/>
            <person name="Sharma R.S."/>
            <person name="Cutler M.B."/>
            <person name="Kelly L."/>
            <person name="Polz M.F."/>
        </authorList>
    </citation>
    <scope>NUCLEOTIDE SEQUENCE [LARGE SCALE GENOMIC DNA]</scope>
    <source>
        <strain evidence="3 4">10N.286.55.E1</strain>
    </source>
</reference>
<evidence type="ECO:0000313" key="3">
    <source>
        <dbReference type="EMBL" id="PME33328.1"/>
    </source>
</evidence>
<dbReference type="Gene3D" id="3.30.465.10">
    <property type="match status" value="1"/>
</dbReference>